<reference evidence="1 2" key="1">
    <citation type="submission" date="2022-06" db="EMBL/GenBank/DDBJ databases">
        <title>Dyella sp. Sa strain:Sa Genome sequencing.</title>
        <authorList>
            <person name="Park S."/>
        </authorList>
    </citation>
    <scope>NUCLEOTIDE SEQUENCE [LARGE SCALE GENOMIC DNA]</scope>
    <source>
        <strain evidence="1 2">Sa</strain>
    </source>
</reference>
<protein>
    <submittedName>
        <fullName evidence="1">Uncharacterized protein</fullName>
    </submittedName>
</protein>
<comment type="caution">
    <text evidence="1">The sequence shown here is derived from an EMBL/GenBank/DDBJ whole genome shotgun (WGS) entry which is preliminary data.</text>
</comment>
<accession>A0ABT1FF30</accession>
<gene>
    <name evidence="1" type="ORF">NC595_18265</name>
</gene>
<evidence type="ECO:0000313" key="1">
    <source>
        <dbReference type="EMBL" id="MCP1375997.1"/>
    </source>
</evidence>
<dbReference type="RefSeq" id="WP_253568783.1">
    <property type="nucleotide sequence ID" value="NZ_JAMZEK010000004.1"/>
</dbReference>
<organism evidence="1 2">
    <name type="scientific">Dyella lutea</name>
    <dbReference type="NCBI Taxonomy" id="2950441"/>
    <lineage>
        <taxon>Bacteria</taxon>
        <taxon>Pseudomonadati</taxon>
        <taxon>Pseudomonadota</taxon>
        <taxon>Gammaproteobacteria</taxon>
        <taxon>Lysobacterales</taxon>
        <taxon>Rhodanobacteraceae</taxon>
        <taxon>Dyella</taxon>
    </lineage>
</organism>
<dbReference type="Proteomes" id="UP001204615">
    <property type="component" value="Unassembled WGS sequence"/>
</dbReference>
<dbReference type="EMBL" id="JAMZEK010000004">
    <property type="protein sequence ID" value="MCP1375997.1"/>
    <property type="molecule type" value="Genomic_DNA"/>
</dbReference>
<proteinExistence type="predicted"/>
<keyword evidence="2" id="KW-1185">Reference proteome</keyword>
<sequence length="91" mass="10323">MPYMTVEVHIDDDDILDCLDDMSDQELQELGYCRIGARSGDTPGAMRGTNVWHEVRLAMRQRDERRMADLLSQLAWDQAGVILPDGLPPVH</sequence>
<evidence type="ECO:0000313" key="2">
    <source>
        <dbReference type="Proteomes" id="UP001204615"/>
    </source>
</evidence>
<name>A0ABT1FF30_9GAMM</name>